<keyword evidence="3" id="KW-1185">Reference proteome</keyword>
<dbReference type="HOGENOM" id="CLU_127592_2_0_6"/>
<feature type="domain" description="VOC" evidence="1">
    <location>
        <begin position="8"/>
        <end position="124"/>
    </location>
</feature>
<name>A0A0A8UT79_LEGHA</name>
<dbReference type="PATRIC" id="fig|449.7.peg.2989"/>
<dbReference type="Gene3D" id="3.10.180.10">
    <property type="entry name" value="2,3-Dihydroxybiphenyl 1,2-Dioxygenase, domain 1"/>
    <property type="match status" value="1"/>
</dbReference>
<accession>A0A0A8UT79</accession>
<organism evidence="2 3">
    <name type="scientific">Legionella hackeliae</name>
    <dbReference type="NCBI Taxonomy" id="449"/>
    <lineage>
        <taxon>Bacteria</taxon>
        <taxon>Pseudomonadati</taxon>
        <taxon>Pseudomonadota</taxon>
        <taxon>Gammaproteobacteria</taxon>
        <taxon>Legionellales</taxon>
        <taxon>Legionellaceae</taxon>
        <taxon>Legionella</taxon>
    </lineage>
</organism>
<evidence type="ECO:0000259" key="1">
    <source>
        <dbReference type="PROSITE" id="PS51819"/>
    </source>
</evidence>
<protein>
    <submittedName>
        <fullName evidence="2">Glyoxylase</fullName>
    </submittedName>
</protein>
<dbReference type="PANTHER" id="PTHR33993:SF14">
    <property type="entry name" value="GB|AAF24581.1"/>
    <property type="match status" value="1"/>
</dbReference>
<dbReference type="Proteomes" id="UP000032803">
    <property type="component" value="Chromosome I"/>
</dbReference>
<reference evidence="3" key="1">
    <citation type="submission" date="2014-09" db="EMBL/GenBank/DDBJ databases">
        <authorList>
            <person name="Gomez-Valero L."/>
        </authorList>
    </citation>
    <scope>NUCLEOTIDE SEQUENCE [LARGE SCALE GENOMIC DNA]</scope>
    <source>
        <strain evidence="3">ATCC35250</strain>
    </source>
</reference>
<dbReference type="STRING" id="449.LHA_0904"/>
<dbReference type="InterPro" id="IPR052164">
    <property type="entry name" value="Anthracycline_SecMetBiosynth"/>
</dbReference>
<dbReference type="PANTHER" id="PTHR33993">
    <property type="entry name" value="GLYOXALASE-RELATED"/>
    <property type="match status" value="1"/>
</dbReference>
<sequence>MTTLVAGEFCWNELATPNVKQAEDFYGKVFGWQFVDQEMEDMTYTLVRTHDKNIAGIWAIPAEQQKEIPPHWMSYILVSDIKACLEKAKDHGAIVIKGVTQAGEMGHLAIITDPTGAHVALWEPSN</sequence>
<dbReference type="EMBL" id="LN681225">
    <property type="protein sequence ID" value="CEK09979.1"/>
    <property type="molecule type" value="Genomic_DNA"/>
</dbReference>
<dbReference type="OrthoDB" id="9793039at2"/>
<dbReference type="PROSITE" id="PS51819">
    <property type="entry name" value="VOC"/>
    <property type="match status" value="1"/>
</dbReference>
<dbReference type="InterPro" id="IPR037523">
    <property type="entry name" value="VOC_core"/>
</dbReference>
<dbReference type="SUPFAM" id="SSF54593">
    <property type="entry name" value="Glyoxalase/Bleomycin resistance protein/Dihydroxybiphenyl dioxygenase"/>
    <property type="match status" value="1"/>
</dbReference>
<proteinExistence type="predicted"/>
<evidence type="ECO:0000313" key="3">
    <source>
        <dbReference type="Proteomes" id="UP000032803"/>
    </source>
</evidence>
<dbReference type="Pfam" id="PF00903">
    <property type="entry name" value="Glyoxalase"/>
    <property type="match status" value="1"/>
</dbReference>
<dbReference type="KEGG" id="lha:LHA_0904"/>
<dbReference type="CDD" id="cd07247">
    <property type="entry name" value="SgaA_N_like"/>
    <property type="match status" value="1"/>
</dbReference>
<dbReference type="AlphaFoldDB" id="A0A0A8UT79"/>
<gene>
    <name evidence="2" type="ORF">LHA_0904</name>
</gene>
<dbReference type="InterPro" id="IPR029068">
    <property type="entry name" value="Glyas_Bleomycin-R_OHBP_Dase"/>
</dbReference>
<dbReference type="RefSeq" id="WP_045105421.1">
    <property type="nucleotide sequence ID" value="NZ_LN681225.1"/>
</dbReference>
<dbReference type="InterPro" id="IPR004360">
    <property type="entry name" value="Glyas_Fos-R_dOase_dom"/>
</dbReference>
<evidence type="ECO:0000313" key="2">
    <source>
        <dbReference type="EMBL" id="CEK09979.1"/>
    </source>
</evidence>